<dbReference type="InterPro" id="IPR004274">
    <property type="entry name" value="FCP1_dom"/>
</dbReference>
<keyword evidence="2" id="KW-0904">Protein phosphatase</keyword>
<dbReference type="FunFam" id="3.40.50.1000:FF:000015">
    <property type="entry name" value="CTD small phosphatase-like protein 2"/>
    <property type="match status" value="1"/>
</dbReference>
<evidence type="ECO:0000313" key="7">
    <source>
        <dbReference type="EMBL" id="KAJ1086636.1"/>
    </source>
</evidence>
<dbReference type="GO" id="GO:0005634">
    <property type="term" value="C:nucleus"/>
    <property type="evidence" value="ECO:0007669"/>
    <property type="project" value="UniProtKB-ARBA"/>
</dbReference>
<keyword evidence="1" id="KW-0378">Hydrolase</keyword>
<dbReference type="GO" id="GO:0004721">
    <property type="term" value="F:phosphoprotein phosphatase activity"/>
    <property type="evidence" value="ECO:0007669"/>
    <property type="project" value="UniProtKB-KW"/>
</dbReference>
<organism evidence="7 8">
    <name type="scientific">Pleurodeles waltl</name>
    <name type="common">Iberian ribbed newt</name>
    <dbReference type="NCBI Taxonomy" id="8319"/>
    <lineage>
        <taxon>Eukaryota</taxon>
        <taxon>Metazoa</taxon>
        <taxon>Chordata</taxon>
        <taxon>Craniata</taxon>
        <taxon>Vertebrata</taxon>
        <taxon>Euteleostomi</taxon>
        <taxon>Amphibia</taxon>
        <taxon>Batrachia</taxon>
        <taxon>Caudata</taxon>
        <taxon>Salamandroidea</taxon>
        <taxon>Salamandridae</taxon>
        <taxon>Pleurodelinae</taxon>
        <taxon>Pleurodeles</taxon>
    </lineage>
</organism>
<dbReference type="Gene3D" id="3.40.50.1000">
    <property type="entry name" value="HAD superfamily/HAD-like"/>
    <property type="match status" value="1"/>
</dbReference>
<dbReference type="Pfam" id="PF03031">
    <property type="entry name" value="NIF"/>
    <property type="match status" value="1"/>
</dbReference>
<keyword evidence="8" id="KW-1185">Reference proteome</keyword>
<feature type="region of interest" description="Disordered" evidence="5">
    <location>
        <begin position="67"/>
        <end position="92"/>
    </location>
</feature>
<proteinExistence type="inferred from homology"/>
<dbReference type="PANTHER" id="PTHR12210">
    <property type="entry name" value="DULLARD PROTEIN PHOSPHATASE"/>
    <property type="match status" value="1"/>
</dbReference>
<evidence type="ECO:0000256" key="4">
    <source>
        <dbReference type="ARBA" id="ARBA00038355"/>
    </source>
</evidence>
<dbReference type="AlphaFoldDB" id="A0AAV7L4P0"/>
<dbReference type="InterPro" id="IPR023214">
    <property type="entry name" value="HAD_sf"/>
</dbReference>
<dbReference type="EMBL" id="JANPWB010000016">
    <property type="protein sequence ID" value="KAJ1086636.1"/>
    <property type="molecule type" value="Genomic_DNA"/>
</dbReference>
<evidence type="ECO:0000259" key="6">
    <source>
        <dbReference type="PROSITE" id="PS50969"/>
    </source>
</evidence>
<comment type="function">
    <text evidence="3">Probable phosphatase.</text>
</comment>
<gene>
    <name evidence="7" type="ORF">NDU88_006752</name>
</gene>
<dbReference type="InterPro" id="IPR011948">
    <property type="entry name" value="Dullard_phosphatase"/>
</dbReference>
<comment type="caution">
    <text evidence="7">The sequence shown here is derived from an EMBL/GenBank/DDBJ whole genome shotgun (WGS) entry which is preliminary data.</text>
</comment>
<dbReference type="CDD" id="cd07521">
    <property type="entry name" value="HAD_FCP1-like"/>
    <property type="match status" value="1"/>
</dbReference>
<dbReference type="PROSITE" id="PS50969">
    <property type="entry name" value="FCP1"/>
    <property type="match status" value="1"/>
</dbReference>
<evidence type="ECO:0000313" key="8">
    <source>
        <dbReference type="Proteomes" id="UP001066276"/>
    </source>
</evidence>
<sequence>MILRSRKIPVRELPEPTTPRTPRPRNFDASPQTPKKPRTPRLELKSQREKRRCSSFCGQGDEELFAKPTKISTRREKVKRKRSEENQGLEETPVKSRVMRVHFQLDEPFLGKSELLSSIYSPVINFFSPHRGGPDCCSPPMQRVKRKCPKQEDAPYFSELPIDDTEDIFSPYSFIYNLPPPSDSPSLKRKDIPFKTRSAPENTLVLDLDDTLVRCSLSPSEDTEFTFPVLFQDIYYKVYMKLRPHVKEFLETLSKMYEMFVFTTAKKEYAEKVLDVLDPQRKLIRHRLFQEDCVCFLGHYIKNLNVLQRDLAKTVILDNAPHTCPYQNLNRIPVKSWLGDPEDEELLQLIPVLEKMTQVGDVRTEISRRYHRGELLAEY</sequence>
<evidence type="ECO:0000256" key="2">
    <source>
        <dbReference type="ARBA" id="ARBA00022912"/>
    </source>
</evidence>
<feature type="domain" description="FCP1 homology" evidence="6">
    <location>
        <begin position="197"/>
        <end position="356"/>
    </location>
</feature>
<comment type="similarity">
    <text evidence="4">Belongs to the CTDSPL2 family.</text>
</comment>
<dbReference type="SMART" id="SM00577">
    <property type="entry name" value="CPDc"/>
    <property type="match status" value="1"/>
</dbReference>
<protein>
    <recommendedName>
        <fullName evidence="6">FCP1 homology domain-containing protein</fullName>
    </recommendedName>
</protein>
<dbReference type="NCBIfam" id="TIGR02251">
    <property type="entry name" value="HIF-SF_euk"/>
    <property type="match status" value="1"/>
</dbReference>
<reference evidence="7" key="1">
    <citation type="journal article" date="2022" name="bioRxiv">
        <title>Sequencing and chromosome-scale assembly of the giantPleurodeles waltlgenome.</title>
        <authorList>
            <person name="Brown T."/>
            <person name="Elewa A."/>
            <person name="Iarovenko S."/>
            <person name="Subramanian E."/>
            <person name="Araus A.J."/>
            <person name="Petzold A."/>
            <person name="Susuki M."/>
            <person name="Suzuki K.-i.T."/>
            <person name="Hayashi T."/>
            <person name="Toyoda A."/>
            <person name="Oliveira C."/>
            <person name="Osipova E."/>
            <person name="Leigh N.D."/>
            <person name="Simon A."/>
            <person name="Yun M.H."/>
        </authorList>
    </citation>
    <scope>NUCLEOTIDE SEQUENCE</scope>
    <source>
        <strain evidence="7">20211129_DDA</strain>
        <tissue evidence="7">Liver</tissue>
    </source>
</reference>
<dbReference type="Proteomes" id="UP001066276">
    <property type="component" value="Chromosome 12"/>
</dbReference>
<dbReference type="InterPro" id="IPR050365">
    <property type="entry name" value="TIM50"/>
</dbReference>
<accession>A0AAV7L4P0</accession>
<evidence type="ECO:0000256" key="1">
    <source>
        <dbReference type="ARBA" id="ARBA00022801"/>
    </source>
</evidence>
<evidence type="ECO:0000256" key="3">
    <source>
        <dbReference type="ARBA" id="ARBA00037324"/>
    </source>
</evidence>
<evidence type="ECO:0000256" key="5">
    <source>
        <dbReference type="SAM" id="MobiDB-lite"/>
    </source>
</evidence>
<name>A0AAV7L4P0_PLEWA</name>
<feature type="region of interest" description="Disordered" evidence="5">
    <location>
        <begin position="1"/>
        <end position="55"/>
    </location>
</feature>
<dbReference type="InterPro" id="IPR036412">
    <property type="entry name" value="HAD-like_sf"/>
</dbReference>
<dbReference type="SUPFAM" id="SSF56784">
    <property type="entry name" value="HAD-like"/>
    <property type="match status" value="1"/>
</dbReference>